<evidence type="ECO:0000256" key="12">
    <source>
        <dbReference type="ARBA" id="ARBA00022917"/>
    </source>
</evidence>
<protein>
    <recommendedName>
        <fullName evidence="15">Phenylalanine--tRNA ligase beta subunit</fullName>
        <ecNumber evidence="15">6.1.1.20</ecNumber>
    </recommendedName>
    <alternativeName>
        <fullName evidence="15">Phenylalanyl-tRNA synthetase beta subunit</fullName>
        <shortName evidence="15">PheRS</shortName>
    </alternativeName>
</protein>
<name>A0A845L897_9FIRM</name>
<feature type="binding site" evidence="15">
    <location>
        <position position="478"/>
    </location>
    <ligand>
        <name>Mg(2+)</name>
        <dbReference type="ChEBI" id="CHEBI:18420"/>
        <note>shared with alpha subunit</note>
    </ligand>
</feature>
<feature type="binding site" evidence="15">
    <location>
        <position position="468"/>
    </location>
    <ligand>
        <name>Mg(2+)</name>
        <dbReference type="ChEBI" id="CHEBI:18420"/>
        <note>shared with alpha subunit</note>
    </ligand>
</feature>
<evidence type="ECO:0000256" key="8">
    <source>
        <dbReference type="ARBA" id="ARBA00022741"/>
    </source>
</evidence>
<evidence type="ECO:0000256" key="7">
    <source>
        <dbReference type="ARBA" id="ARBA00022723"/>
    </source>
</evidence>
<dbReference type="EC" id="6.1.1.20" evidence="15"/>
<feature type="domain" description="TRNA-binding" evidence="17">
    <location>
        <begin position="39"/>
        <end position="153"/>
    </location>
</feature>
<dbReference type="RefSeq" id="WP_161259372.1">
    <property type="nucleotide sequence ID" value="NZ_WXEY01000020.1"/>
</dbReference>
<dbReference type="PROSITE" id="PS51483">
    <property type="entry name" value="B5"/>
    <property type="match status" value="1"/>
</dbReference>
<dbReference type="Gene3D" id="3.50.40.10">
    <property type="entry name" value="Phenylalanyl-trna Synthetase, Chain B, domain 3"/>
    <property type="match status" value="1"/>
</dbReference>
<dbReference type="SMART" id="SM00873">
    <property type="entry name" value="B3_4"/>
    <property type="match status" value="1"/>
</dbReference>
<evidence type="ECO:0000256" key="15">
    <source>
        <dbReference type="HAMAP-Rule" id="MF_00283"/>
    </source>
</evidence>
<dbReference type="PANTHER" id="PTHR10947">
    <property type="entry name" value="PHENYLALANYL-TRNA SYNTHETASE BETA CHAIN AND LEUCINE-RICH REPEAT-CONTAINING PROTEIN 47"/>
    <property type="match status" value="1"/>
</dbReference>
<dbReference type="GO" id="GO:0140096">
    <property type="term" value="F:catalytic activity, acting on a protein"/>
    <property type="evidence" value="ECO:0007669"/>
    <property type="project" value="UniProtKB-ARBA"/>
</dbReference>
<dbReference type="InterPro" id="IPR005146">
    <property type="entry name" value="B3/B4_tRNA-bd"/>
</dbReference>
<accession>A0A845L897</accession>
<evidence type="ECO:0000256" key="11">
    <source>
        <dbReference type="ARBA" id="ARBA00022884"/>
    </source>
</evidence>
<feature type="binding site" evidence="15">
    <location>
        <position position="474"/>
    </location>
    <ligand>
        <name>Mg(2+)</name>
        <dbReference type="ChEBI" id="CHEBI:18420"/>
        <note>shared with alpha subunit</note>
    </ligand>
</feature>
<dbReference type="InterPro" id="IPR045864">
    <property type="entry name" value="aa-tRNA-synth_II/BPL/LPL"/>
</dbReference>
<dbReference type="Pfam" id="PF17759">
    <property type="entry name" value="tRNA_synthFbeta"/>
    <property type="match status" value="1"/>
</dbReference>
<dbReference type="Gene3D" id="3.30.56.10">
    <property type="match status" value="2"/>
</dbReference>
<evidence type="ECO:0000259" key="18">
    <source>
        <dbReference type="PROSITE" id="PS51447"/>
    </source>
</evidence>
<dbReference type="PROSITE" id="PS51447">
    <property type="entry name" value="FDX_ACB"/>
    <property type="match status" value="1"/>
</dbReference>
<evidence type="ECO:0000256" key="6">
    <source>
        <dbReference type="ARBA" id="ARBA00022598"/>
    </source>
</evidence>
<dbReference type="InterPro" id="IPR020825">
    <property type="entry name" value="Phe-tRNA_synthase-like_B3/B4"/>
</dbReference>
<feature type="domain" description="FDX-ACB" evidence="18">
    <location>
        <begin position="726"/>
        <end position="819"/>
    </location>
</feature>
<dbReference type="InterPro" id="IPR002547">
    <property type="entry name" value="tRNA-bd_dom"/>
</dbReference>
<dbReference type="InterPro" id="IPR009061">
    <property type="entry name" value="DNA-bd_dom_put_sf"/>
</dbReference>
<dbReference type="SMART" id="SM00874">
    <property type="entry name" value="B5"/>
    <property type="match status" value="1"/>
</dbReference>
<dbReference type="NCBIfam" id="TIGR00472">
    <property type="entry name" value="pheT_bact"/>
    <property type="match status" value="1"/>
</dbReference>
<dbReference type="AlphaFoldDB" id="A0A845L897"/>
<dbReference type="SMART" id="SM00896">
    <property type="entry name" value="FDX-ACB"/>
    <property type="match status" value="1"/>
</dbReference>
<dbReference type="EMBL" id="WXEY01000020">
    <property type="protein sequence ID" value="MZP30850.1"/>
    <property type="molecule type" value="Genomic_DNA"/>
</dbReference>
<dbReference type="Pfam" id="PF03484">
    <property type="entry name" value="B5"/>
    <property type="match status" value="1"/>
</dbReference>
<evidence type="ECO:0000256" key="13">
    <source>
        <dbReference type="ARBA" id="ARBA00023146"/>
    </source>
</evidence>
<dbReference type="SUPFAM" id="SSF50249">
    <property type="entry name" value="Nucleic acid-binding proteins"/>
    <property type="match status" value="1"/>
</dbReference>
<keyword evidence="5 16" id="KW-0820">tRNA-binding</keyword>
<gene>
    <name evidence="15" type="primary">pheT</name>
    <name evidence="20" type="ORF">GTO91_14115</name>
</gene>
<dbReference type="GO" id="GO:0009328">
    <property type="term" value="C:phenylalanine-tRNA ligase complex"/>
    <property type="evidence" value="ECO:0007669"/>
    <property type="project" value="TreeGrafter"/>
</dbReference>
<evidence type="ECO:0000259" key="19">
    <source>
        <dbReference type="PROSITE" id="PS51483"/>
    </source>
</evidence>
<dbReference type="Gene3D" id="3.30.70.380">
    <property type="entry name" value="Ferrodoxin-fold anticodon-binding domain"/>
    <property type="match status" value="1"/>
</dbReference>
<comment type="catalytic activity">
    <reaction evidence="14 15">
        <text>tRNA(Phe) + L-phenylalanine + ATP = L-phenylalanyl-tRNA(Phe) + AMP + diphosphate + H(+)</text>
        <dbReference type="Rhea" id="RHEA:19413"/>
        <dbReference type="Rhea" id="RHEA-COMP:9668"/>
        <dbReference type="Rhea" id="RHEA-COMP:9699"/>
        <dbReference type="ChEBI" id="CHEBI:15378"/>
        <dbReference type="ChEBI" id="CHEBI:30616"/>
        <dbReference type="ChEBI" id="CHEBI:33019"/>
        <dbReference type="ChEBI" id="CHEBI:58095"/>
        <dbReference type="ChEBI" id="CHEBI:78442"/>
        <dbReference type="ChEBI" id="CHEBI:78531"/>
        <dbReference type="ChEBI" id="CHEBI:456215"/>
        <dbReference type="EC" id="6.1.1.20"/>
    </reaction>
</comment>
<dbReference type="InterPro" id="IPR036690">
    <property type="entry name" value="Fdx_antiC-bd_sf"/>
</dbReference>
<dbReference type="GO" id="GO:0005524">
    <property type="term" value="F:ATP binding"/>
    <property type="evidence" value="ECO:0007669"/>
    <property type="project" value="UniProtKB-UniRule"/>
</dbReference>
<keyword evidence="11 16" id="KW-0694">RNA-binding</keyword>
<dbReference type="CDD" id="cd00769">
    <property type="entry name" value="PheRS_beta_core"/>
    <property type="match status" value="1"/>
</dbReference>
<sequence length="819" mass="89702">MRVSIDWLGDYVTAGLEAAELGEKMTRSGIAVENVLRREKGLNKVVVGKIVEMTKHPEADRLWICSVDTGEGSRTIVTGAQNVRVGQKVPVALPGALLPNGVKIEESVLRGIPSSGMLCSAEELGLEEKTIAPEDREGILILSDDAATGQPASAALGLDDPVLELELTPNRADCLAVINVAREVAAITGAGLRLPEVTVSEKAEGRAEERVKVTIEDGDLCGRYAARLFTNLRPGPSPAWMQRRLQAAGMRPINNIVDITNYVMLELGHPLHAFDYGTIKDGHIIVRRARAGEKLVTLDGQERELNLENLVIADPEKAVGLAGVMGGLNSEISAGTTTVLLEAAHFHPANIRRTARQLGLRSEASQRFEKGVNIDTVTLAMNRAAQLVADLNVADVVPGHVDNYLRKVAPLEIPFSVDRINALLGTTLTGDDMDAIFQRLQFPVKWIGDAGEGEKRSGILIAPTYRPDLQGEHDLAEEVARLYGYDRIPTTLPKGETTVGQRTWPQTVRERIADTLVGAGLREVVTFSFINPRHLDRLGLPAEDPMRQVVPLQNPLSEEQGVLRPTILPGLLEVAARNASRRIADLAIFEVGSTFLPRALPLKELPDEPWKVSALVMGEASIHWSGKPKALDFYYLKGIAEKLLATLKIDDVAWQREREVPYLHPGRSARLTVEREGVEIHLGVLGEVHPDVREAYDLAGRPVVMELDLSALILLARAKGDYTPLPRYPSTDRDMAMVLPLDVPAGQVEAVIAEKGGEILERWRLFDVYQGNQIAQGYRSLAYTLRYQAPDRTLTDDEVNSRHESIKAALAERLGARFR</sequence>
<evidence type="ECO:0000256" key="14">
    <source>
        <dbReference type="ARBA" id="ARBA00049255"/>
    </source>
</evidence>
<keyword evidence="6 15" id="KW-0436">Ligase</keyword>
<dbReference type="SUPFAM" id="SSF54991">
    <property type="entry name" value="Anticodon-binding domain of PheRS"/>
    <property type="match status" value="1"/>
</dbReference>
<comment type="caution">
    <text evidence="20">The sequence shown here is derived from an EMBL/GenBank/DDBJ whole genome shotgun (WGS) entry which is preliminary data.</text>
</comment>
<dbReference type="InterPro" id="IPR005121">
    <property type="entry name" value="Fdx_antiC-bd"/>
</dbReference>
<dbReference type="Pfam" id="PF01588">
    <property type="entry name" value="tRNA_bind"/>
    <property type="match status" value="1"/>
</dbReference>
<dbReference type="Pfam" id="PF03147">
    <property type="entry name" value="FDX-ACB"/>
    <property type="match status" value="1"/>
</dbReference>
<comment type="similarity">
    <text evidence="2 15">Belongs to the phenylalanyl-tRNA synthetase beta subunit family. Type 1 subfamily.</text>
</comment>
<evidence type="ECO:0000256" key="2">
    <source>
        <dbReference type="ARBA" id="ARBA00008653"/>
    </source>
</evidence>
<dbReference type="PROSITE" id="PS50886">
    <property type="entry name" value="TRBD"/>
    <property type="match status" value="1"/>
</dbReference>
<dbReference type="Gene3D" id="3.30.930.10">
    <property type="entry name" value="Bira Bifunctional Protein, Domain 2"/>
    <property type="match status" value="1"/>
</dbReference>
<organism evidence="20 21">
    <name type="scientific">Heliomicrobium undosum</name>
    <dbReference type="NCBI Taxonomy" id="121734"/>
    <lineage>
        <taxon>Bacteria</taxon>
        <taxon>Bacillati</taxon>
        <taxon>Bacillota</taxon>
        <taxon>Clostridia</taxon>
        <taxon>Eubacteriales</taxon>
        <taxon>Heliobacteriaceae</taxon>
        <taxon>Heliomicrobium</taxon>
    </lineage>
</organism>
<dbReference type="Proteomes" id="UP000463470">
    <property type="component" value="Unassembled WGS sequence"/>
</dbReference>
<evidence type="ECO:0000256" key="9">
    <source>
        <dbReference type="ARBA" id="ARBA00022840"/>
    </source>
</evidence>
<dbReference type="InterPro" id="IPR005147">
    <property type="entry name" value="tRNA_synthase_B5-dom"/>
</dbReference>
<keyword evidence="12 15" id="KW-0648">Protein biosynthesis</keyword>
<comment type="cofactor">
    <cofactor evidence="15">
        <name>Mg(2+)</name>
        <dbReference type="ChEBI" id="CHEBI:18420"/>
    </cofactor>
    <text evidence="15">Binds 2 magnesium ions per tetramer.</text>
</comment>
<dbReference type="SUPFAM" id="SSF56037">
    <property type="entry name" value="PheT/TilS domain"/>
    <property type="match status" value="1"/>
</dbReference>
<evidence type="ECO:0000256" key="10">
    <source>
        <dbReference type="ARBA" id="ARBA00022842"/>
    </source>
</evidence>
<feature type="domain" description="B5" evidence="19">
    <location>
        <begin position="408"/>
        <end position="490"/>
    </location>
</feature>
<evidence type="ECO:0000256" key="4">
    <source>
        <dbReference type="ARBA" id="ARBA00022490"/>
    </source>
</evidence>
<evidence type="ECO:0000256" key="3">
    <source>
        <dbReference type="ARBA" id="ARBA00011209"/>
    </source>
</evidence>
<evidence type="ECO:0000313" key="20">
    <source>
        <dbReference type="EMBL" id="MZP30850.1"/>
    </source>
</evidence>
<keyword evidence="21" id="KW-1185">Reference proteome</keyword>
<dbReference type="GO" id="GO:0016740">
    <property type="term" value="F:transferase activity"/>
    <property type="evidence" value="ECO:0007669"/>
    <property type="project" value="UniProtKB-ARBA"/>
</dbReference>
<dbReference type="InterPro" id="IPR033714">
    <property type="entry name" value="tRNA_bind_bactPheRS"/>
</dbReference>
<dbReference type="GO" id="GO:0000287">
    <property type="term" value="F:magnesium ion binding"/>
    <property type="evidence" value="ECO:0007669"/>
    <property type="project" value="UniProtKB-UniRule"/>
</dbReference>
<dbReference type="Pfam" id="PF03483">
    <property type="entry name" value="B3_4"/>
    <property type="match status" value="1"/>
</dbReference>
<dbReference type="InterPro" id="IPR045060">
    <property type="entry name" value="Phe-tRNA-ligase_IIc_bsu"/>
</dbReference>
<dbReference type="CDD" id="cd02796">
    <property type="entry name" value="tRNA_bind_bactPheRS"/>
    <property type="match status" value="1"/>
</dbReference>
<dbReference type="InterPro" id="IPR012340">
    <property type="entry name" value="NA-bd_OB-fold"/>
</dbReference>
<evidence type="ECO:0000256" key="5">
    <source>
        <dbReference type="ARBA" id="ARBA00022555"/>
    </source>
</evidence>
<dbReference type="NCBIfam" id="NF045760">
    <property type="entry name" value="YtpR"/>
    <property type="match status" value="1"/>
</dbReference>
<keyword evidence="10 15" id="KW-0460">Magnesium</keyword>
<dbReference type="GO" id="GO:0000049">
    <property type="term" value="F:tRNA binding"/>
    <property type="evidence" value="ECO:0007669"/>
    <property type="project" value="UniProtKB-UniRule"/>
</dbReference>
<dbReference type="HAMAP" id="MF_00283">
    <property type="entry name" value="Phe_tRNA_synth_beta1"/>
    <property type="match status" value="1"/>
</dbReference>
<evidence type="ECO:0000256" key="1">
    <source>
        <dbReference type="ARBA" id="ARBA00004496"/>
    </source>
</evidence>
<comment type="subunit">
    <text evidence="3 15">Tetramer of two alpha and two beta subunits.</text>
</comment>
<evidence type="ECO:0000256" key="16">
    <source>
        <dbReference type="PROSITE-ProRule" id="PRU00209"/>
    </source>
</evidence>
<dbReference type="FunFam" id="2.40.50.140:FF:000045">
    <property type="entry name" value="Phenylalanine--tRNA ligase beta subunit"/>
    <property type="match status" value="1"/>
</dbReference>
<reference evidence="20 21" key="1">
    <citation type="submission" date="2020-01" db="EMBL/GenBank/DDBJ databases">
        <title>Whole-genome sequence of Heliobacterium undosum DSM 13378.</title>
        <authorList>
            <person name="Kyndt J.A."/>
            <person name="Meyer T.E."/>
        </authorList>
    </citation>
    <scope>NUCLEOTIDE SEQUENCE [LARGE SCALE GENOMIC DNA]</scope>
    <source>
        <strain evidence="20 21">DSM 13378</strain>
    </source>
</reference>
<keyword evidence="13 15" id="KW-0030">Aminoacyl-tRNA synthetase</keyword>
<dbReference type="GO" id="GO:0004826">
    <property type="term" value="F:phenylalanine-tRNA ligase activity"/>
    <property type="evidence" value="ECO:0007669"/>
    <property type="project" value="UniProtKB-UniRule"/>
</dbReference>
<evidence type="ECO:0000313" key="21">
    <source>
        <dbReference type="Proteomes" id="UP000463470"/>
    </source>
</evidence>
<proteinExistence type="inferred from homology"/>
<dbReference type="SUPFAM" id="SSF46955">
    <property type="entry name" value="Putative DNA-binding domain"/>
    <property type="match status" value="1"/>
</dbReference>
<dbReference type="GO" id="GO:0006432">
    <property type="term" value="P:phenylalanyl-tRNA aminoacylation"/>
    <property type="evidence" value="ECO:0007669"/>
    <property type="project" value="UniProtKB-UniRule"/>
</dbReference>
<keyword evidence="7 15" id="KW-0479">Metal-binding</keyword>
<feature type="binding site" evidence="15">
    <location>
        <position position="477"/>
    </location>
    <ligand>
        <name>Mg(2+)</name>
        <dbReference type="ChEBI" id="CHEBI:18420"/>
        <note>shared with alpha subunit</note>
    </ligand>
</feature>
<keyword evidence="4 15" id="KW-0963">Cytoplasm</keyword>
<dbReference type="InterPro" id="IPR004532">
    <property type="entry name" value="Phe-tRNA-ligase_IIc_bsu_bact"/>
</dbReference>
<dbReference type="Gene3D" id="2.40.50.140">
    <property type="entry name" value="Nucleic acid-binding proteins"/>
    <property type="match status" value="1"/>
</dbReference>
<dbReference type="FunFam" id="3.30.70.380:FF:000001">
    <property type="entry name" value="Phenylalanine--tRNA ligase beta subunit"/>
    <property type="match status" value="1"/>
</dbReference>
<keyword evidence="8 15" id="KW-0547">Nucleotide-binding</keyword>
<dbReference type="OrthoDB" id="9805455at2"/>
<comment type="subcellular location">
    <subcellularLocation>
        <location evidence="1 15">Cytoplasm</location>
    </subcellularLocation>
</comment>
<dbReference type="PANTHER" id="PTHR10947:SF0">
    <property type="entry name" value="PHENYLALANINE--TRNA LIGASE BETA SUBUNIT"/>
    <property type="match status" value="1"/>
</dbReference>
<keyword evidence="9 15" id="KW-0067">ATP-binding</keyword>
<dbReference type="InterPro" id="IPR041616">
    <property type="entry name" value="PheRS_beta_core"/>
</dbReference>
<dbReference type="FunFam" id="3.50.40.10:FF:000001">
    <property type="entry name" value="Phenylalanine--tRNA ligase beta subunit"/>
    <property type="match status" value="1"/>
</dbReference>
<evidence type="ECO:0000259" key="17">
    <source>
        <dbReference type="PROSITE" id="PS50886"/>
    </source>
</evidence>
<dbReference type="SUPFAM" id="SSF55681">
    <property type="entry name" value="Class II aaRS and biotin synthetases"/>
    <property type="match status" value="1"/>
</dbReference>